<dbReference type="InterPro" id="IPR039697">
    <property type="entry name" value="Alcohol_dehydrogenase_Fe"/>
</dbReference>
<evidence type="ECO:0000313" key="9">
    <source>
        <dbReference type="Proteomes" id="UP000249396"/>
    </source>
</evidence>
<feature type="transmembrane region" description="Helical" evidence="5">
    <location>
        <begin position="271"/>
        <end position="291"/>
    </location>
</feature>
<proteinExistence type="inferred from homology"/>
<dbReference type="Pfam" id="PF00465">
    <property type="entry name" value="Fe-ADH"/>
    <property type="match status" value="1"/>
</dbReference>
<comment type="similarity">
    <text evidence="2">Belongs to the iron-containing alcohol dehydrogenase family.</text>
</comment>
<evidence type="ECO:0000259" key="7">
    <source>
        <dbReference type="Pfam" id="PF25137"/>
    </source>
</evidence>
<dbReference type="FunFam" id="1.20.1090.10:FF:000001">
    <property type="entry name" value="Aldehyde-alcohol dehydrogenase"/>
    <property type="match status" value="1"/>
</dbReference>
<dbReference type="InterPro" id="IPR056798">
    <property type="entry name" value="ADH_Fe_C"/>
</dbReference>
<dbReference type="Pfam" id="PF25137">
    <property type="entry name" value="ADH_Fe_C"/>
    <property type="match status" value="1"/>
</dbReference>
<dbReference type="Proteomes" id="UP000249396">
    <property type="component" value="Unassembled WGS sequence"/>
</dbReference>
<evidence type="ECO:0000259" key="6">
    <source>
        <dbReference type="Pfam" id="PF00465"/>
    </source>
</evidence>
<dbReference type="CDD" id="cd08551">
    <property type="entry name" value="Fe-ADH"/>
    <property type="match status" value="1"/>
</dbReference>
<organism evidence="8 9">
    <name type="scientific">Candidatus Methylumidiphilus alinenensis</name>
    <dbReference type="NCBI Taxonomy" id="2202197"/>
    <lineage>
        <taxon>Bacteria</taxon>
        <taxon>Pseudomonadati</taxon>
        <taxon>Pseudomonadota</taxon>
        <taxon>Gammaproteobacteria</taxon>
        <taxon>Methylococcales</taxon>
        <taxon>Candidatus Methylumidiphilus</taxon>
    </lineage>
</organism>
<keyword evidence="5" id="KW-0812">Transmembrane</keyword>
<feature type="domain" description="Alcohol dehydrogenase iron-type/glycerol dehydrogenase GldA" evidence="6">
    <location>
        <begin position="9"/>
        <end position="175"/>
    </location>
</feature>
<feature type="domain" description="Fe-containing alcohol dehydrogenase-like C-terminal" evidence="7">
    <location>
        <begin position="186"/>
        <end position="377"/>
    </location>
</feature>
<keyword evidence="3" id="KW-0560">Oxidoreductase</keyword>
<evidence type="ECO:0000313" key="8">
    <source>
        <dbReference type="EMBL" id="PZN73491.1"/>
    </source>
</evidence>
<dbReference type="PANTHER" id="PTHR11496">
    <property type="entry name" value="ALCOHOL DEHYDROGENASE"/>
    <property type="match status" value="1"/>
</dbReference>
<evidence type="ECO:0000256" key="4">
    <source>
        <dbReference type="ARBA" id="ARBA00023027"/>
    </source>
</evidence>
<comment type="cofactor">
    <cofactor evidence="1">
        <name>Fe cation</name>
        <dbReference type="ChEBI" id="CHEBI:24875"/>
    </cofactor>
</comment>
<reference evidence="8 9" key="1">
    <citation type="journal article" date="2018" name="Aquat. Microb. Ecol.">
        <title>Gammaproteobacterial methanotrophs dominate.</title>
        <authorList>
            <person name="Rissanen A.J."/>
            <person name="Saarenheimo J."/>
            <person name="Tiirola M."/>
            <person name="Peura S."/>
            <person name="Aalto S.L."/>
            <person name="Karvinen A."/>
            <person name="Nykanen H."/>
        </authorList>
    </citation>
    <scope>NUCLEOTIDE SEQUENCE [LARGE SCALE GENOMIC DNA]</scope>
    <source>
        <strain evidence="8">AMbin10</strain>
    </source>
</reference>
<evidence type="ECO:0000256" key="1">
    <source>
        <dbReference type="ARBA" id="ARBA00001962"/>
    </source>
</evidence>
<accession>A0A2W4QMY8</accession>
<comment type="caution">
    <text evidence="8">The sequence shown here is derived from an EMBL/GenBank/DDBJ whole genome shotgun (WGS) entry which is preliminary data.</text>
</comment>
<dbReference type="EMBL" id="QJPH01000456">
    <property type="protein sequence ID" value="PZN73491.1"/>
    <property type="molecule type" value="Genomic_DNA"/>
</dbReference>
<gene>
    <name evidence="8" type="ORF">DM484_22650</name>
</gene>
<name>A0A2W4QMY8_9GAMM</name>
<sequence length="379" mass="40294">MMKLLPVPEILIGESSLEKTVSILDRLKAGKVLVVTDSGIVKAGIYDQLKTLLEAAGKTIVLFDRVQPDPEINLVREAVELAREAGVDAVIGLGGGSSLDTAKVAAALVTNPKDINAYIGVDLLEKDALPTIAIPTTAGTGSEVTHIAILSDDSEQLKKGIVSAKMIPRYAILDPKLTIGLPPYATAVTGMDALIHALESFTSIHANAYSEALGLRAIELISKNIRTAFSHGTDLKAREAMLFGSLLAGMAFANVGVAAAHAFAYPLGGMFHVPHGLSTSLMLIPVMAFNMTGNEGKYEMMAQSLTGRRDVTAQTALDEIERLVADLKLPRNLAGVNVPESALPIMALKVMDVTRLLGNNPRKVTQDDALAIYRFAYAR</sequence>
<feature type="transmembrane region" description="Helical" evidence="5">
    <location>
        <begin position="240"/>
        <end position="265"/>
    </location>
</feature>
<dbReference type="AlphaFoldDB" id="A0A2W4QMY8"/>
<dbReference type="SUPFAM" id="SSF56796">
    <property type="entry name" value="Dehydroquinate synthase-like"/>
    <property type="match status" value="1"/>
</dbReference>
<dbReference type="Gene3D" id="1.20.1090.10">
    <property type="entry name" value="Dehydroquinate synthase-like - alpha domain"/>
    <property type="match status" value="1"/>
</dbReference>
<dbReference type="InterPro" id="IPR018211">
    <property type="entry name" value="ADH_Fe_CS"/>
</dbReference>
<dbReference type="Gene3D" id="3.40.50.1970">
    <property type="match status" value="1"/>
</dbReference>
<dbReference type="PROSITE" id="PS00913">
    <property type="entry name" value="ADH_IRON_1"/>
    <property type="match status" value="1"/>
</dbReference>
<dbReference type="InterPro" id="IPR001670">
    <property type="entry name" value="ADH_Fe/GldA"/>
</dbReference>
<keyword evidence="4" id="KW-0520">NAD</keyword>
<dbReference type="PANTHER" id="PTHR11496:SF102">
    <property type="entry name" value="ALCOHOL DEHYDROGENASE 4"/>
    <property type="match status" value="1"/>
</dbReference>
<keyword evidence="5" id="KW-0472">Membrane</keyword>
<dbReference type="GO" id="GO:0046872">
    <property type="term" value="F:metal ion binding"/>
    <property type="evidence" value="ECO:0007669"/>
    <property type="project" value="InterPro"/>
</dbReference>
<dbReference type="GO" id="GO:0004022">
    <property type="term" value="F:alcohol dehydrogenase (NAD+) activity"/>
    <property type="evidence" value="ECO:0007669"/>
    <property type="project" value="TreeGrafter"/>
</dbReference>
<dbReference type="FunFam" id="3.40.50.1970:FF:000003">
    <property type="entry name" value="Alcohol dehydrogenase, iron-containing"/>
    <property type="match status" value="1"/>
</dbReference>
<keyword evidence="5" id="KW-1133">Transmembrane helix</keyword>
<evidence type="ECO:0000256" key="5">
    <source>
        <dbReference type="SAM" id="Phobius"/>
    </source>
</evidence>
<evidence type="ECO:0000256" key="2">
    <source>
        <dbReference type="ARBA" id="ARBA00007358"/>
    </source>
</evidence>
<evidence type="ECO:0000256" key="3">
    <source>
        <dbReference type="ARBA" id="ARBA00023002"/>
    </source>
</evidence>
<protein>
    <submittedName>
        <fullName evidence="8">Alcohol dehydrogenase</fullName>
    </submittedName>
</protein>